<dbReference type="PANTHER" id="PTHR43004">
    <property type="entry name" value="TRK SYSTEM POTASSIUM UPTAKE PROTEIN"/>
    <property type="match status" value="1"/>
</dbReference>
<evidence type="ECO:0000256" key="3">
    <source>
        <dbReference type="ARBA" id="ARBA00022827"/>
    </source>
</evidence>
<dbReference type="SUPFAM" id="SSF51905">
    <property type="entry name" value="FAD/NAD(P)-binding domain"/>
    <property type="match status" value="1"/>
</dbReference>
<dbReference type="GeneID" id="28737807"/>
<sequence length="613" mass="68067">MDDTTPIIDTDVSYYQLRRFSLPSTPSPLSPPSYSSINVHLIEAHPKSLQDTFGRAVTFWPRSMELLSAMGLGHEIEQQCYAVRSSAAFDREGRERTKDGAWGFIEGISDTRYTFASVLRQKYVEEILRRKGEEVGVEVNAPCAFEGLVVDDWVEAGEVGRVVATIRDGRGGGDRMYKVRCRYIIGCDGSRTKVRGAAGIDSEGSRTEDKWVRVDGVLESTTMPKPRSYGAIESPLYGNVLWIPLDHGATRLGYKFDPGLTEREIFIKESELCVQPFKLKWAQVDWGSVYSVGQRVAKTFFAHDAVFLAGDSCHTHSSGAGQGMNAGVNDAANLAWKLALVLTGRAKRRLLDTYNAERQVLAEKLIRYDEGISELVSGRIPKGKQWEKWQGEEDPNVVLGRVLMEAKGFNTGLTLGYQKNPAVWEDEKDTSGEEVLIPAPARPGLRAPDVRVLLPALWESAWLLKLMPNQAHFHILTFVGRGLTAKDMLRSFKEEVEAAIRPTHKAGVDGVNGHINGASHGNSLAPSNNNLPVQFLTILPERVDNGWHELGFDPLGKVYYDQAGAAGERYEIDVEHGTTFIIRPDMWIGARFDLLEQDAGKLISQYLRGLLVC</sequence>
<dbReference type="InterPro" id="IPR002938">
    <property type="entry name" value="FAD-bd"/>
</dbReference>
<dbReference type="InterPro" id="IPR012941">
    <property type="entry name" value="Phe_hydrox_C_dim_dom"/>
</dbReference>
<evidence type="ECO:0000256" key="2">
    <source>
        <dbReference type="ARBA" id="ARBA00022630"/>
    </source>
</evidence>
<dbReference type="OrthoDB" id="1716816at2759"/>
<comment type="similarity">
    <text evidence="1">Belongs to the PheA/TfdB FAD monooxygenase family.</text>
</comment>
<protein>
    <submittedName>
        <fullName evidence="7">Phenol 2-monooxygenase</fullName>
    </submittedName>
</protein>
<name>A0A0N0NNW1_9EURO</name>
<dbReference type="Pfam" id="PF07976">
    <property type="entry name" value="Phe_hydrox_dim"/>
    <property type="match status" value="1"/>
</dbReference>
<keyword evidence="4" id="KW-0560">Oxidoreductase</keyword>
<keyword evidence="2" id="KW-0285">Flavoprotein</keyword>
<dbReference type="SUPFAM" id="SSF54373">
    <property type="entry name" value="FAD-linked reductases, C-terminal domain"/>
    <property type="match status" value="1"/>
</dbReference>
<evidence type="ECO:0000256" key="4">
    <source>
        <dbReference type="ARBA" id="ARBA00023002"/>
    </source>
</evidence>
<dbReference type="PANTHER" id="PTHR43004:SF5">
    <property type="entry name" value="FAD-BINDING DOMAIN-CONTAINING PROTEIN"/>
    <property type="match status" value="1"/>
</dbReference>
<dbReference type="InterPro" id="IPR038220">
    <property type="entry name" value="PHOX_C_sf"/>
</dbReference>
<dbReference type="EMBL" id="LFJN01000008">
    <property type="protein sequence ID" value="KPI41839.1"/>
    <property type="molecule type" value="Genomic_DNA"/>
</dbReference>
<dbReference type="InterPro" id="IPR050641">
    <property type="entry name" value="RIFMO-like"/>
</dbReference>
<dbReference type="GO" id="GO:0016709">
    <property type="term" value="F:oxidoreductase activity, acting on paired donors, with incorporation or reduction of molecular oxygen, NAD(P)H as one donor, and incorporation of one atom of oxygen"/>
    <property type="evidence" value="ECO:0007669"/>
    <property type="project" value="UniProtKB-ARBA"/>
</dbReference>
<keyword evidence="8" id="KW-1185">Reference proteome</keyword>
<dbReference type="Proteomes" id="UP000038010">
    <property type="component" value="Unassembled WGS sequence"/>
</dbReference>
<organism evidence="7 8">
    <name type="scientific">Cyphellophora attinorum</name>
    <dbReference type="NCBI Taxonomy" id="1664694"/>
    <lineage>
        <taxon>Eukaryota</taxon>
        <taxon>Fungi</taxon>
        <taxon>Dikarya</taxon>
        <taxon>Ascomycota</taxon>
        <taxon>Pezizomycotina</taxon>
        <taxon>Eurotiomycetes</taxon>
        <taxon>Chaetothyriomycetidae</taxon>
        <taxon>Chaetothyriales</taxon>
        <taxon>Cyphellophoraceae</taxon>
        <taxon>Cyphellophora</taxon>
    </lineage>
</organism>
<dbReference type="VEuPathDB" id="FungiDB:AB675_5693"/>
<evidence type="ECO:0000313" key="8">
    <source>
        <dbReference type="Proteomes" id="UP000038010"/>
    </source>
</evidence>
<reference evidence="7 8" key="1">
    <citation type="submission" date="2015-06" db="EMBL/GenBank/DDBJ databases">
        <title>Draft genome of the ant-associated black yeast Phialophora attae CBS 131958.</title>
        <authorList>
            <person name="Moreno L.F."/>
            <person name="Stielow B.J."/>
            <person name="de Hoog S."/>
            <person name="Vicente V.A."/>
            <person name="Weiss V.A."/>
            <person name="de Vries M."/>
            <person name="Cruz L.M."/>
            <person name="Souza E.M."/>
        </authorList>
    </citation>
    <scope>NUCLEOTIDE SEQUENCE [LARGE SCALE GENOMIC DNA]</scope>
    <source>
        <strain evidence="7 8">CBS 131958</strain>
    </source>
</reference>
<dbReference type="SUPFAM" id="SSF52833">
    <property type="entry name" value="Thioredoxin-like"/>
    <property type="match status" value="1"/>
</dbReference>
<dbReference type="Gene3D" id="3.50.50.60">
    <property type="entry name" value="FAD/NAD(P)-binding domain"/>
    <property type="match status" value="1"/>
</dbReference>
<dbReference type="InterPro" id="IPR036249">
    <property type="entry name" value="Thioredoxin-like_sf"/>
</dbReference>
<proteinExistence type="inferred from homology"/>
<dbReference type="STRING" id="1664694.A0A0N0NNW1"/>
<evidence type="ECO:0000259" key="6">
    <source>
        <dbReference type="Pfam" id="PF07976"/>
    </source>
</evidence>
<gene>
    <name evidence="7" type="ORF">AB675_5693</name>
</gene>
<feature type="domain" description="Phenol hydroxylase-like C-terminal dimerisation" evidence="6">
    <location>
        <begin position="417"/>
        <end position="610"/>
    </location>
</feature>
<dbReference type="GO" id="GO:0071949">
    <property type="term" value="F:FAD binding"/>
    <property type="evidence" value="ECO:0007669"/>
    <property type="project" value="InterPro"/>
</dbReference>
<keyword evidence="7" id="KW-0503">Monooxygenase</keyword>
<evidence type="ECO:0000256" key="1">
    <source>
        <dbReference type="ARBA" id="ARBA00007801"/>
    </source>
</evidence>
<evidence type="ECO:0000259" key="5">
    <source>
        <dbReference type="Pfam" id="PF01494"/>
    </source>
</evidence>
<dbReference type="Gene3D" id="3.40.30.20">
    <property type="match status" value="1"/>
</dbReference>
<dbReference type="InterPro" id="IPR036188">
    <property type="entry name" value="FAD/NAD-bd_sf"/>
</dbReference>
<dbReference type="Gene3D" id="3.30.9.10">
    <property type="entry name" value="D-Amino Acid Oxidase, subunit A, domain 2"/>
    <property type="match status" value="1"/>
</dbReference>
<accession>A0A0N0NNW1</accession>
<dbReference type="Pfam" id="PF01494">
    <property type="entry name" value="FAD_binding_3"/>
    <property type="match status" value="1"/>
</dbReference>
<comment type="caution">
    <text evidence="7">The sequence shown here is derived from an EMBL/GenBank/DDBJ whole genome shotgun (WGS) entry which is preliminary data.</text>
</comment>
<dbReference type="AlphaFoldDB" id="A0A0N0NNW1"/>
<evidence type="ECO:0000313" key="7">
    <source>
        <dbReference type="EMBL" id="KPI41839.1"/>
    </source>
</evidence>
<keyword evidence="3" id="KW-0274">FAD</keyword>
<dbReference type="PRINTS" id="PR00420">
    <property type="entry name" value="RNGMNOXGNASE"/>
</dbReference>
<dbReference type="RefSeq" id="XP_018001802.1">
    <property type="nucleotide sequence ID" value="XM_018145927.1"/>
</dbReference>
<feature type="domain" description="FAD-binding" evidence="5">
    <location>
        <begin position="37"/>
        <end position="367"/>
    </location>
</feature>